<dbReference type="GO" id="GO:0016668">
    <property type="term" value="F:oxidoreductase activity, acting on a sulfur group of donors, NAD(P) as acceptor"/>
    <property type="evidence" value="ECO:0007669"/>
    <property type="project" value="InterPro"/>
</dbReference>
<dbReference type="EMBL" id="RJVA01000015">
    <property type="protein sequence ID" value="ROQ90140.1"/>
    <property type="molecule type" value="Genomic_DNA"/>
</dbReference>
<dbReference type="GO" id="GO:0003955">
    <property type="term" value="F:NAD(P)H dehydrogenase (quinone) activity"/>
    <property type="evidence" value="ECO:0007669"/>
    <property type="project" value="TreeGrafter"/>
</dbReference>
<evidence type="ECO:0000256" key="10">
    <source>
        <dbReference type="RuleBase" id="RU003691"/>
    </source>
</evidence>
<dbReference type="InterPro" id="IPR001100">
    <property type="entry name" value="Pyr_nuc-diS_OxRdtase"/>
</dbReference>
<proteinExistence type="inferred from homology"/>
<dbReference type="InterPro" id="IPR036188">
    <property type="entry name" value="FAD/NAD-bd_sf"/>
</dbReference>
<dbReference type="GO" id="GO:0050660">
    <property type="term" value="F:flavin adenine dinucleotide binding"/>
    <property type="evidence" value="ECO:0007669"/>
    <property type="project" value="TreeGrafter"/>
</dbReference>
<dbReference type="PANTHER" id="PTHR43014">
    <property type="entry name" value="MERCURIC REDUCTASE"/>
    <property type="match status" value="1"/>
</dbReference>
<evidence type="ECO:0000259" key="12">
    <source>
        <dbReference type="Pfam" id="PF02852"/>
    </source>
</evidence>
<evidence type="ECO:0000256" key="8">
    <source>
        <dbReference type="PIRSR" id="PIRSR000350-3"/>
    </source>
</evidence>
<dbReference type="FunFam" id="3.30.390.30:FF:000001">
    <property type="entry name" value="Dihydrolipoyl dehydrogenase"/>
    <property type="match status" value="1"/>
</dbReference>
<dbReference type="InterPro" id="IPR012999">
    <property type="entry name" value="Pyr_OxRdtase_I_AS"/>
</dbReference>
<dbReference type="Proteomes" id="UP000276223">
    <property type="component" value="Unassembled WGS sequence"/>
</dbReference>
<evidence type="ECO:0000259" key="13">
    <source>
        <dbReference type="Pfam" id="PF07992"/>
    </source>
</evidence>
<keyword evidence="5 10" id="KW-0560">Oxidoreductase</keyword>
<keyword evidence="8" id="KW-0520">NAD</keyword>
<keyword evidence="8" id="KW-0547">Nucleotide-binding</keyword>
<evidence type="ECO:0000256" key="2">
    <source>
        <dbReference type="ARBA" id="ARBA00022630"/>
    </source>
</evidence>
<dbReference type="PIRSF" id="PIRSF000350">
    <property type="entry name" value="Mercury_reductase_MerA"/>
    <property type="match status" value="1"/>
</dbReference>
<evidence type="ECO:0000256" key="11">
    <source>
        <dbReference type="SAM" id="MobiDB-lite"/>
    </source>
</evidence>
<dbReference type="PRINTS" id="PR00368">
    <property type="entry name" value="FADPNR"/>
</dbReference>
<dbReference type="InterPro" id="IPR023753">
    <property type="entry name" value="FAD/NAD-binding_dom"/>
</dbReference>
<evidence type="ECO:0000313" key="15">
    <source>
        <dbReference type="Proteomes" id="UP000276223"/>
    </source>
</evidence>
<feature type="domain" description="Pyridine nucleotide-disulphide oxidoreductase dimerisation" evidence="12">
    <location>
        <begin position="412"/>
        <end position="518"/>
    </location>
</feature>
<dbReference type="SUPFAM" id="SSF51905">
    <property type="entry name" value="FAD/NAD(P)-binding domain"/>
    <property type="match status" value="1"/>
</dbReference>
<name>A0A3N1UN30_9BACT</name>
<dbReference type="InterPro" id="IPR016156">
    <property type="entry name" value="FAD/NAD-linked_Rdtase_dimer_sf"/>
</dbReference>
<dbReference type="Pfam" id="PF07992">
    <property type="entry name" value="Pyr_redox_2"/>
    <property type="match status" value="1"/>
</dbReference>
<dbReference type="PROSITE" id="PS00076">
    <property type="entry name" value="PYRIDINE_REDOX_1"/>
    <property type="match status" value="1"/>
</dbReference>
<dbReference type="Gene3D" id="3.30.390.30">
    <property type="match status" value="1"/>
</dbReference>
<dbReference type="Gene3D" id="3.50.50.60">
    <property type="entry name" value="FAD/NAD(P)-binding domain"/>
    <property type="match status" value="2"/>
</dbReference>
<evidence type="ECO:0000313" key="14">
    <source>
        <dbReference type="EMBL" id="ROQ90140.1"/>
    </source>
</evidence>
<sequence>MRTKAPAGLKRWVKGTSSVPTSHPRGMGTQGEEETMSPLKERWIQLEPWDEWNRELAALIRPADWKPPVPAFRYNLVVIGAGTAGLVTAAGAAGLGAKVALVERHLLGGDCLNVGCVPSKAIIAASRAAASVRKAHRFGIHVRQGARVDFSQVMERMRRLRASIASNDCAQRFADLGVDIFFGNARFVDSETVDVDGTRLRFHKAVIATGARAAVPPIPGLNRVPHLTHETLFSLTELPKRFGIIGAGPIGCEMAQAFARLGSKVFVVEAAHGILPREDSDASAVVLKAMEADGVELLCCGRDLVLEPGKGGSVRMHVHTHGRATRVAVDRLLVAVGRAPNLEGLDLERVGVDATPKGVVVDDGLRTTNPRIYAAGDVCSPYQFTHAADFMARIVIQNALFWGRAKASALTIPWCTYTDPEIAHVGLYEKEARHQGIPVQTLTLPLSEVDRAVLEDCAEGLVRVHVRKGSDRILGATIVASNAGDLIGELSLAMTHRIGLKGLAAAIHPYPTVGEALRKVGDLYNRSRITPSIKRLLTKIMAWRLWKPM</sequence>
<dbReference type="FunFam" id="3.50.50.60:FF:000379">
    <property type="entry name" value="Mercuric reductase"/>
    <property type="match status" value="1"/>
</dbReference>
<feature type="binding site" evidence="8">
    <location>
        <position position="337"/>
    </location>
    <ligand>
        <name>NAD(+)</name>
        <dbReference type="ChEBI" id="CHEBI:57540"/>
    </ligand>
</feature>
<keyword evidence="7 10" id="KW-0676">Redox-active center</keyword>
<feature type="binding site" evidence="8">
    <location>
        <position position="377"/>
    </location>
    <ligand>
        <name>FAD</name>
        <dbReference type="ChEBI" id="CHEBI:57692"/>
    </ligand>
</feature>
<dbReference type="Pfam" id="PF02852">
    <property type="entry name" value="Pyr_redox_dim"/>
    <property type="match status" value="1"/>
</dbReference>
<evidence type="ECO:0000256" key="5">
    <source>
        <dbReference type="ARBA" id="ARBA00023002"/>
    </source>
</evidence>
<keyword evidence="3 8" id="KW-0274">FAD</keyword>
<accession>A0A3N1UN30</accession>
<evidence type="ECO:0000256" key="1">
    <source>
        <dbReference type="ARBA" id="ARBA00007532"/>
    </source>
</evidence>
<organism evidence="14 15">
    <name type="scientific">Desulfosoma caldarium</name>
    <dbReference type="NCBI Taxonomy" id="610254"/>
    <lineage>
        <taxon>Bacteria</taxon>
        <taxon>Pseudomonadati</taxon>
        <taxon>Thermodesulfobacteriota</taxon>
        <taxon>Syntrophobacteria</taxon>
        <taxon>Syntrophobacterales</taxon>
        <taxon>Syntrophobacteraceae</taxon>
        <taxon>Desulfosoma</taxon>
    </lineage>
</organism>
<feature type="binding site" evidence="8">
    <location>
        <begin position="246"/>
        <end position="253"/>
    </location>
    <ligand>
        <name>NAD(+)</name>
        <dbReference type="ChEBI" id="CHEBI:57540"/>
    </ligand>
</feature>
<dbReference type="InterPro" id="IPR004099">
    <property type="entry name" value="Pyr_nucl-diS_OxRdtase_dimer"/>
</dbReference>
<gene>
    <name evidence="14" type="ORF">EDC27_2752</name>
</gene>
<dbReference type="PRINTS" id="PR00411">
    <property type="entry name" value="PNDRDTASEI"/>
</dbReference>
<keyword evidence="15" id="KW-1185">Reference proteome</keyword>
<feature type="disulfide bond" description="Redox-active" evidence="9">
    <location>
        <begin position="111"/>
        <end position="116"/>
    </location>
</feature>
<dbReference type="AlphaFoldDB" id="A0A3N1UN30"/>
<feature type="binding site" evidence="8">
    <location>
        <position position="269"/>
    </location>
    <ligand>
        <name>NAD(+)</name>
        <dbReference type="ChEBI" id="CHEBI:57540"/>
    </ligand>
</feature>
<evidence type="ECO:0000256" key="7">
    <source>
        <dbReference type="ARBA" id="ARBA00023284"/>
    </source>
</evidence>
<comment type="caution">
    <text evidence="14">The sequence shown here is derived from an EMBL/GenBank/DDBJ whole genome shotgun (WGS) entry which is preliminary data.</text>
</comment>
<keyword evidence="14" id="KW-0670">Pyruvate</keyword>
<feature type="domain" description="FAD/NAD(P)-binding" evidence="13">
    <location>
        <begin position="74"/>
        <end position="388"/>
    </location>
</feature>
<reference evidence="14 15" key="1">
    <citation type="submission" date="2018-11" db="EMBL/GenBank/DDBJ databases">
        <title>Genomic Encyclopedia of Type Strains, Phase IV (KMG-IV): sequencing the most valuable type-strain genomes for metagenomic binning, comparative biology and taxonomic classification.</title>
        <authorList>
            <person name="Goeker M."/>
        </authorList>
    </citation>
    <scope>NUCLEOTIDE SEQUENCE [LARGE SCALE GENOMIC DNA]</scope>
    <source>
        <strain evidence="14 15">DSM 22027</strain>
    </source>
</reference>
<evidence type="ECO:0000256" key="9">
    <source>
        <dbReference type="PIRSR" id="PIRSR000350-4"/>
    </source>
</evidence>
<dbReference type="NCBIfam" id="NF004991">
    <property type="entry name" value="PRK06370.1-3"/>
    <property type="match status" value="1"/>
</dbReference>
<protein>
    <submittedName>
        <fullName evidence="14">Pyruvate/2-oxoglutarate dehydrogenase complex dihydrolipoamide dehydrogenase (E3) component</fullName>
    </submittedName>
</protein>
<feature type="binding site" evidence="8">
    <location>
        <position position="120"/>
    </location>
    <ligand>
        <name>FAD</name>
        <dbReference type="ChEBI" id="CHEBI:57692"/>
    </ligand>
</feature>
<evidence type="ECO:0000256" key="3">
    <source>
        <dbReference type="ARBA" id="ARBA00022827"/>
    </source>
</evidence>
<evidence type="ECO:0000256" key="6">
    <source>
        <dbReference type="ARBA" id="ARBA00023157"/>
    </source>
</evidence>
<evidence type="ECO:0000256" key="4">
    <source>
        <dbReference type="ARBA" id="ARBA00022857"/>
    </source>
</evidence>
<dbReference type="SUPFAM" id="SSF55424">
    <property type="entry name" value="FAD/NAD-linked reductases, dimerisation (C-terminal) domain"/>
    <property type="match status" value="1"/>
</dbReference>
<feature type="region of interest" description="Disordered" evidence="11">
    <location>
        <begin position="1"/>
        <end position="37"/>
    </location>
</feature>
<keyword evidence="4" id="KW-0521">NADP</keyword>
<comment type="similarity">
    <text evidence="1 10">Belongs to the class-I pyridine nucleotide-disulfide oxidoreductase family.</text>
</comment>
<dbReference type="PANTHER" id="PTHR43014:SF2">
    <property type="entry name" value="MERCURIC REDUCTASE"/>
    <property type="match status" value="1"/>
</dbReference>
<comment type="cofactor">
    <cofactor evidence="8">
        <name>FAD</name>
        <dbReference type="ChEBI" id="CHEBI:57692"/>
    </cofactor>
    <text evidence="8">Binds 1 FAD per subunit.</text>
</comment>
<keyword evidence="6" id="KW-1015">Disulfide bond</keyword>
<keyword evidence="2 10" id="KW-0285">Flavoprotein</keyword>